<dbReference type="InterPro" id="IPR007492">
    <property type="entry name" value="LytTR_DNA-bd_dom"/>
</dbReference>
<keyword evidence="1" id="KW-0597">Phosphoprotein</keyword>
<reference evidence="4 5" key="1">
    <citation type="submission" date="2016-04" db="EMBL/GenBank/DDBJ databases">
        <authorList>
            <person name="Chen L."/>
            <person name="Zhuang W."/>
            <person name="Wang G."/>
        </authorList>
    </citation>
    <scope>NUCLEOTIDE SEQUENCE [LARGE SCALE GENOMIC DNA]</scope>
    <source>
        <strain evidence="5">GR20</strain>
    </source>
</reference>
<dbReference type="InterPro" id="IPR046947">
    <property type="entry name" value="LytR-like"/>
</dbReference>
<comment type="caution">
    <text evidence="4">The sequence shown here is derived from an EMBL/GenBank/DDBJ whole genome shotgun (WGS) entry which is preliminary data.</text>
</comment>
<accession>A0ABX3NT33</accession>
<dbReference type="InterPro" id="IPR001789">
    <property type="entry name" value="Sig_transdc_resp-reg_receiver"/>
</dbReference>
<dbReference type="PROSITE" id="PS50930">
    <property type="entry name" value="HTH_LYTTR"/>
    <property type="match status" value="1"/>
</dbReference>
<proteinExistence type="predicted"/>
<evidence type="ECO:0000259" key="2">
    <source>
        <dbReference type="PROSITE" id="PS50110"/>
    </source>
</evidence>
<evidence type="ECO:0000313" key="4">
    <source>
        <dbReference type="EMBL" id="OQP45062.1"/>
    </source>
</evidence>
<keyword evidence="4" id="KW-0238">DNA-binding</keyword>
<dbReference type="SUPFAM" id="SSF52172">
    <property type="entry name" value="CheY-like"/>
    <property type="match status" value="1"/>
</dbReference>
<dbReference type="PROSITE" id="PS50110">
    <property type="entry name" value="RESPONSE_REGULATORY"/>
    <property type="match status" value="1"/>
</dbReference>
<dbReference type="Gene3D" id="2.40.50.1020">
    <property type="entry name" value="LytTr DNA-binding domain"/>
    <property type="match status" value="1"/>
</dbReference>
<evidence type="ECO:0000313" key="5">
    <source>
        <dbReference type="Proteomes" id="UP000192277"/>
    </source>
</evidence>
<feature type="domain" description="Response regulatory" evidence="2">
    <location>
        <begin position="3"/>
        <end position="114"/>
    </location>
</feature>
<organism evidence="4 5">
    <name type="scientific">Niastella koreensis</name>
    <dbReference type="NCBI Taxonomy" id="354356"/>
    <lineage>
        <taxon>Bacteria</taxon>
        <taxon>Pseudomonadati</taxon>
        <taxon>Bacteroidota</taxon>
        <taxon>Chitinophagia</taxon>
        <taxon>Chitinophagales</taxon>
        <taxon>Chitinophagaceae</taxon>
        <taxon>Niastella</taxon>
    </lineage>
</organism>
<dbReference type="SMART" id="SM00448">
    <property type="entry name" value="REC"/>
    <property type="match status" value="1"/>
</dbReference>
<dbReference type="Proteomes" id="UP000192277">
    <property type="component" value="Unassembled WGS sequence"/>
</dbReference>
<dbReference type="InterPro" id="IPR011006">
    <property type="entry name" value="CheY-like_superfamily"/>
</dbReference>
<sequence>MIKCIAIDDEQPARELIATHLSNLPDFELQASFDNALDGFNFLQKNAVDLVFLDIQMPRVSGLELIRSLKVCPTIILTTAYREYAVEAFELDVMDYLLKPITRERFMKSISRFHFYNNAPVEKPAIPDSFDTAYIFLKIGKGQTKIFLKDILYIEGLKDFIKVHTPQKVFVASERLSYMEDKLPENKFARVHKSYIIALEKITSVQTEQVLITDISIPVGRVYKNEFLKKMSYL</sequence>
<dbReference type="SMART" id="SM00850">
    <property type="entry name" value="LytTR"/>
    <property type="match status" value="1"/>
</dbReference>
<dbReference type="PANTHER" id="PTHR37299">
    <property type="entry name" value="TRANSCRIPTIONAL REGULATOR-RELATED"/>
    <property type="match status" value="1"/>
</dbReference>
<dbReference type="Gene3D" id="3.40.50.2300">
    <property type="match status" value="1"/>
</dbReference>
<name>A0ABX3NT33_9BACT</name>
<gene>
    <name evidence="4" type="ORF">A4D02_34480</name>
</gene>
<feature type="modified residue" description="4-aspartylphosphate" evidence="1">
    <location>
        <position position="54"/>
    </location>
</feature>
<dbReference type="RefSeq" id="WP_014222097.1">
    <property type="nucleotide sequence ID" value="NZ_LWBO01000022.1"/>
</dbReference>
<dbReference type="EMBL" id="LWBO01000022">
    <property type="protein sequence ID" value="OQP45062.1"/>
    <property type="molecule type" value="Genomic_DNA"/>
</dbReference>
<dbReference type="Pfam" id="PF04397">
    <property type="entry name" value="LytTR"/>
    <property type="match status" value="1"/>
</dbReference>
<feature type="domain" description="HTH LytTR-type" evidence="3">
    <location>
        <begin position="135"/>
        <end position="233"/>
    </location>
</feature>
<evidence type="ECO:0000256" key="1">
    <source>
        <dbReference type="PROSITE-ProRule" id="PRU00169"/>
    </source>
</evidence>
<protein>
    <submittedName>
        <fullName evidence="4">DNA-binding response regulator</fullName>
    </submittedName>
</protein>
<dbReference type="GO" id="GO:0003677">
    <property type="term" value="F:DNA binding"/>
    <property type="evidence" value="ECO:0007669"/>
    <property type="project" value="UniProtKB-KW"/>
</dbReference>
<dbReference type="Pfam" id="PF00072">
    <property type="entry name" value="Response_reg"/>
    <property type="match status" value="1"/>
</dbReference>
<dbReference type="PANTHER" id="PTHR37299:SF1">
    <property type="entry name" value="STAGE 0 SPORULATION PROTEIN A HOMOLOG"/>
    <property type="match status" value="1"/>
</dbReference>
<evidence type="ECO:0000259" key="3">
    <source>
        <dbReference type="PROSITE" id="PS50930"/>
    </source>
</evidence>
<keyword evidence="5" id="KW-1185">Reference proteome</keyword>